<dbReference type="InParanoid" id="A0A2K2C0N4"/>
<feature type="domain" description="Retrotransposon gag" evidence="2">
    <location>
        <begin position="189"/>
        <end position="235"/>
    </location>
</feature>
<evidence type="ECO:0000313" key="3">
    <source>
        <dbReference type="EMBL" id="PNT55594.1"/>
    </source>
</evidence>
<sequence>MDGVKRARGAHFGRLSKTMPKGVGLSKKNRQRRLLTNMGLTMKCIRVIQQLTKQELADGAASFMSTGMETIRERLLRLEGWMGEIPDEEDRSVQDRLELAMEIAKKVVEQYVELAAEMSRKLQAVNAELAVLKQAVAAASGGAGSFKPKVPEPKPFDGVWSSKELENFLWDMKQYFSVAKIRLAEQVNIAVMYLTGDAKLWWRTRSKEDLNAGRPKVETWEILKRELKEQFLSNNTS</sequence>
<dbReference type="Pfam" id="PF03732">
    <property type="entry name" value="Retrotrans_gag"/>
    <property type="match status" value="1"/>
</dbReference>
<dbReference type="Proteomes" id="UP000006729">
    <property type="component" value="Chromosome 1"/>
</dbReference>
<proteinExistence type="predicted"/>
<feature type="coiled-coil region" evidence="1">
    <location>
        <begin position="108"/>
        <end position="135"/>
    </location>
</feature>
<dbReference type="InterPro" id="IPR005162">
    <property type="entry name" value="Retrotrans_gag_dom"/>
</dbReference>
<reference evidence="3 4" key="1">
    <citation type="journal article" date="2006" name="Science">
        <title>The genome of black cottonwood, Populus trichocarpa (Torr. &amp; Gray).</title>
        <authorList>
            <person name="Tuskan G.A."/>
            <person name="Difazio S."/>
            <person name="Jansson S."/>
            <person name="Bohlmann J."/>
            <person name="Grigoriev I."/>
            <person name="Hellsten U."/>
            <person name="Putnam N."/>
            <person name="Ralph S."/>
            <person name="Rombauts S."/>
            <person name="Salamov A."/>
            <person name="Schein J."/>
            <person name="Sterck L."/>
            <person name="Aerts A."/>
            <person name="Bhalerao R.R."/>
            <person name="Bhalerao R.P."/>
            <person name="Blaudez D."/>
            <person name="Boerjan W."/>
            <person name="Brun A."/>
            <person name="Brunner A."/>
            <person name="Busov V."/>
            <person name="Campbell M."/>
            <person name="Carlson J."/>
            <person name="Chalot M."/>
            <person name="Chapman J."/>
            <person name="Chen G.L."/>
            <person name="Cooper D."/>
            <person name="Coutinho P.M."/>
            <person name="Couturier J."/>
            <person name="Covert S."/>
            <person name="Cronk Q."/>
            <person name="Cunningham R."/>
            <person name="Davis J."/>
            <person name="Degroeve S."/>
            <person name="Dejardin A."/>
            <person name="Depamphilis C."/>
            <person name="Detter J."/>
            <person name="Dirks B."/>
            <person name="Dubchak I."/>
            <person name="Duplessis S."/>
            <person name="Ehlting J."/>
            <person name="Ellis B."/>
            <person name="Gendler K."/>
            <person name="Goodstein D."/>
            <person name="Gribskov M."/>
            <person name="Grimwood J."/>
            <person name="Groover A."/>
            <person name="Gunter L."/>
            <person name="Hamberger B."/>
            <person name="Heinze B."/>
            <person name="Helariutta Y."/>
            <person name="Henrissat B."/>
            <person name="Holligan D."/>
            <person name="Holt R."/>
            <person name="Huang W."/>
            <person name="Islam-Faridi N."/>
            <person name="Jones S."/>
            <person name="Jones-Rhoades M."/>
            <person name="Jorgensen R."/>
            <person name="Joshi C."/>
            <person name="Kangasjarvi J."/>
            <person name="Karlsson J."/>
            <person name="Kelleher C."/>
            <person name="Kirkpatrick R."/>
            <person name="Kirst M."/>
            <person name="Kohler A."/>
            <person name="Kalluri U."/>
            <person name="Larimer F."/>
            <person name="Leebens-Mack J."/>
            <person name="Leple J.C."/>
            <person name="Locascio P."/>
            <person name="Lou Y."/>
            <person name="Lucas S."/>
            <person name="Martin F."/>
            <person name="Montanini B."/>
            <person name="Napoli C."/>
            <person name="Nelson D.R."/>
            <person name="Nelson C."/>
            <person name="Nieminen K."/>
            <person name="Nilsson O."/>
            <person name="Pereda V."/>
            <person name="Peter G."/>
            <person name="Philippe R."/>
            <person name="Pilate G."/>
            <person name="Poliakov A."/>
            <person name="Razumovskaya J."/>
            <person name="Richardson P."/>
            <person name="Rinaldi C."/>
            <person name="Ritland K."/>
            <person name="Rouze P."/>
            <person name="Ryaboy D."/>
            <person name="Schmutz J."/>
            <person name="Schrader J."/>
            <person name="Segerman B."/>
            <person name="Shin H."/>
            <person name="Siddiqui A."/>
            <person name="Sterky F."/>
            <person name="Terry A."/>
            <person name="Tsai C.J."/>
            <person name="Uberbacher E."/>
            <person name="Unneberg P."/>
            <person name="Vahala J."/>
            <person name="Wall K."/>
            <person name="Wessler S."/>
            <person name="Yang G."/>
            <person name="Yin T."/>
            <person name="Douglas C."/>
            <person name="Marra M."/>
            <person name="Sandberg G."/>
            <person name="Van de Peer Y."/>
            <person name="Rokhsar D."/>
        </authorList>
    </citation>
    <scope>NUCLEOTIDE SEQUENCE [LARGE SCALE GENOMIC DNA]</scope>
    <source>
        <strain evidence="4">cv. Nisqually</strain>
    </source>
</reference>
<evidence type="ECO:0000256" key="1">
    <source>
        <dbReference type="SAM" id="Coils"/>
    </source>
</evidence>
<organism evidence="3 4">
    <name type="scientific">Populus trichocarpa</name>
    <name type="common">Western balsam poplar</name>
    <name type="synonym">Populus balsamifera subsp. trichocarpa</name>
    <dbReference type="NCBI Taxonomy" id="3694"/>
    <lineage>
        <taxon>Eukaryota</taxon>
        <taxon>Viridiplantae</taxon>
        <taxon>Streptophyta</taxon>
        <taxon>Embryophyta</taxon>
        <taxon>Tracheophyta</taxon>
        <taxon>Spermatophyta</taxon>
        <taxon>Magnoliopsida</taxon>
        <taxon>eudicotyledons</taxon>
        <taxon>Gunneridae</taxon>
        <taxon>Pentapetalae</taxon>
        <taxon>rosids</taxon>
        <taxon>fabids</taxon>
        <taxon>Malpighiales</taxon>
        <taxon>Salicaceae</taxon>
        <taxon>Saliceae</taxon>
        <taxon>Populus</taxon>
    </lineage>
</organism>
<dbReference type="STRING" id="3694.A0A2K2C0N4"/>
<protein>
    <recommendedName>
        <fullName evidence="2">Retrotransposon gag domain-containing protein</fullName>
    </recommendedName>
</protein>
<accession>A0A2K2C0N4</accession>
<evidence type="ECO:0000313" key="4">
    <source>
        <dbReference type="Proteomes" id="UP000006729"/>
    </source>
</evidence>
<dbReference type="EMBL" id="CM009290">
    <property type="protein sequence ID" value="PNT55594.1"/>
    <property type="molecule type" value="Genomic_DNA"/>
</dbReference>
<name>A0A2K2C0N4_POPTR</name>
<dbReference type="AlphaFoldDB" id="A0A2K2C0N4"/>
<evidence type="ECO:0000259" key="2">
    <source>
        <dbReference type="Pfam" id="PF03732"/>
    </source>
</evidence>
<keyword evidence="1" id="KW-0175">Coiled coil</keyword>
<keyword evidence="4" id="KW-1185">Reference proteome</keyword>
<gene>
    <name evidence="3" type="ORF">POPTR_001G200900</name>
</gene>